<feature type="domain" description="PTS EIIA type-1" evidence="7">
    <location>
        <begin position="22"/>
        <end position="128"/>
    </location>
</feature>
<evidence type="ECO:0000256" key="2">
    <source>
        <dbReference type="ARBA" id="ARBA00022448"/>
    </source>
</evidence>
<evidence type="ECO:0000313" key="8">
    <source>
        <dbReference type="EMBL" id="KWZ86223.1"/>
    </source>
</evidence>
<dbReference type="Proteomes" id="UP000070376">
    <property type="component" value="Unassembled WGS sequence"/>
</dbReference>
<dbReference type="EMBL" id="LRPN01000005">
    <property type="protein sequence ID" value="KWZ86223.1"/>
    <property type="molecule type" value="Genomic_DNA"/>
</dbReference>
<keyword evidence="2" id="KW-0813">Transport</keyword>
<dbReference type="GO" id="GO:0009401">
    <property type="term" value="P:phosphoenolpyruvate-dependent sugar phosphotransferase system"/>
    <property type="evidence" value="ECO:0007669"/>
    <property type="project" value="UniProtKB-KW"/>
</dbReference>
<dbReference type="PANTHER" id="PTHR45008">
    <property type="entry name" value="PTS SYSTEM GLUCOSE-SPECIFIC EIIA COMPONENT"/>
    <property type="match status" value="1"/>
</dbReference>
<dbReference type="PATRIC" id="fig|1398.22.peg.139"/>
<keyword evidence="5" id="KW-0598">Phosphotransferase system</keyword>
<dbReference type="InterPro" id="IPR050890">
    <property type="entry name" value="PTS_EIIA_component"/>
</dbReference>
<evidence type="ECO:0000256" key="3">
    <source>
        <dbReference type="ARBA" id="ARBA00022597"/>
    </source>
</evidence>
<name>A0A133L2K6_HEYCO</name>
<protein>
    <submittedName>
        <fullName evidence="8">Phosphoenolpyruvate-dependent sugar phosphotransferase system, EIIA 1</fullName>
    </submittedName>
</protein>
<evidence type="ECO:0000259" key="7">
    <source>
        <dbReference type="PROSITE" id="PS51093"/>
    </source>
</evidence>
<gene>
    <name evidence="8" type="ORF">HMPREF3213_00134</name>
</gene>
<keyword evidence="3" id="KW-0762">Sugar transport</keyword>
<evidence type="ECO:0000256" key="5">
    <source>
        <dbReference type="ARBA" id="ARBA00022683"/>
    </source>
</evidence>
<organism evidence="8 9">
    <name type="scientific">Heyndrickxia coagulans</name>
    <name type="common">Weizmannia coagulans</name>
    <dbReference type="NCBI Taxonomy" id="1398"/>
    <lineage>
        <taxon>Bacteria</taxon>
        <taxon>Bacillati</taxon>
        <taxon>Bacillota</taxon>
        <taxon>Bacilli</taxon>
        <taxon>Bacillales</taxon>
        <taxon>Bacillaceae</taxon>
        <taxon>Heyndrickxia</taxon>
    </lineage>
</organism>
<comment type="caution">
    <text evidence="8">The sequence shown here is derived from an EMBL/GenBank/DDBJ whole genome shotgun (WGS) entry which is preliminary data.</text>
</comment>
<dbReference type="InterPro" id="IPR011055">
    <property type="entry name" value="Dup_hybrid_motif"/>
</dbReference>
<proteinExistence type="predicted"/>
<reference evidence="9" key="1">
    <citation type="submission" date="2016-01" db="EMBL/GenBank/DDBJ databases">
        <authorList>
            <person name="Mitreva M."/>
            <person name="Pepin K.H."/>
            <person name="Mihindukulasuriya K.A."/>
            <person name="Fulton R."/>
            <person name="Fronick C."/>
            <person name="O'Laughlin M."/>
            <person name="Miner T."/>
            <person name="Herter B."/>
            <person name="Rosa B.A."/>
            <person name="Cordes M."/>
            <person name="Tomlinson C."/>
            <person name="Wollam A."/>
            <person name="Palsikar V.B."/>
            <person name="Mardis E.R."/>
            <person name="Wilson R.K."/>
        </authorList>
    </citation>
    <scope>NUCLEOTIDE SEQUENCE [LARGE SCALE GENOMIC DNA]</scope>
    <source>
        <strain evidence="9">GED7749B</strain>
    </source>
</reference>
<evidence type="ECO:0000256" key="4">
    <source>
        <dbReference type="ARBA" id="ARBA00022679"/>
    </source>
</evidence>
<dbReference type="InterPro" id="IPR001127">
    <property type="entry name" value="PTS_EIIA_1_perm"/>
</dbReference>
<dbReference type="PANTHER" id="PTHR45008:SF1">
    <property type="entry name" value="PTS SYSTEM GLUCOSE-SPECIFIC EIIA COMPONENT"/>
    <property type="match status" value="1"/>
</dbReference>
<dbReference type="SUPFAM" id="SSF51261">
    <property type="entry name" value="Duplicated hybrid motif"/>
    <property type="match status" value="1"/>
</dbReference>
<comment type="subcellular location">
    <subcellularLocation>
        <location evidence="1">Cytoplasm</location>
    </subcellularLocation>
</comment>
<evidence type="ECO:0000256" key="1">
    <source>
        <dbReference type="ARBA" id="ARBA00004496"/>
    </source>
</evidence>
<dbReference type="AlphaFoldDB" id="A0A133L2K6"/>
<dbReference type="Gene3D" id="2.70.70.10">
    <property type="entry name" value="Glucose Permease (Domain IIA)"/>
    <property type="match status" value="1"/>
</dbReference>
<sequence>MFNWLKRKNSKVITLISPIAGNMIPCKDTGQPGKGIAIQPLEGRVHSPAAGRITHISPEDNAISILTDQGLEITIRLNTEEAAMESEEFVIMVKEGDHITAGTPLMEFSFQLTDAKTENLYSSVSVANMDQVESMEVPPAQTIGLDDWVMRVKMKSGNRE</sequence>
<keyword evidence="8" id="KW-0670">Pyruvate</keyword>
<keyword evidence="4 8" id="KW-0808">Transferase</keyword>
<dbReference type="GO" id="GO:0005737">
    <property type="term" value="C:cytoplasm"/>
    <property type="evidence" value="ECO:0007669"/>
    <property type="project" value="UniProtKB-SubCell"/>
</dbReference>
<dbReference type="GO" id="GO:0016301">
    <property type="term" value="F:kinase activity"/>
    <property type="evidence" value="ECO:0007669"/>
    <property type="project" value="UniProtKB-KW"/>
</dbReference>
<dbReference type="PROSITE" id="PS51093">
    <property type="entry name" value="PTS_EIIA_TYPE_1"/>
    <property type="match status" value="1"/>
</dbReference>
<evidence type="ECO:0000256" key="6">
    <source>
        <dbReference type="ARBA" id="ARBA00022777"/>
    </source>
</evidence>
<keyword evidence="6" id="KW-0418">Kinase</keyword>
<accession>A0A133L2K6</accession>
<dbReference type="RefSeq" id="WP_017552113.1">
    <property type="nucleotide sequence ID" value="NZ_KQ955787.1"/>
</dbReference>
<dbReference type="Pfam" id="PF00358">
    <property type="entry name" value="PTS_EIIA_1"/>
    <property type="match status" value="1"/>
</dbReference>
<evidence type="ECO:0000313" key="9">
    <source>
        <dbReference type="Proteomes" id="UP000070376"/>
    </source>
</evidence>